<accession>A0A3E1NUZ9</accession>
<dbReference type="EMBL" id="QTJV01000013">
    <property type="protein sequence ID" value="RFM31588.1"/>
    <property type="molecule type" value="Genomic_DNA"/>
</dbReference>
<dbReference type="RefSeq" id="WP_116856743.1">
    <property type="nucleotide sequence ID" value="NZ_QTJV01000013.1"/>
</dbReference>
<sequence>MKVQTLSANDGYSDILVGAYLQEKVADTSLSSLSSGFRAEAAVSVSVSVSVKAFPNPVVNYLSVQLQGLDAKLSTYIRVINTQGVLVKVVKVGNIADGVLSVDVSGFIPGGHFVLVENGRNVFKEKEVKE</sequence>
<name>A0A3E1NUZ9_9BACT</name>
<reference evidence="1 2" key="1">
    <citation type="submission" date="2018-08" db="EMBL/GenBank/DDBJ databases">
        <title>Chitinophaga sp. K20C18050901, a novel bacterium isolated from forest soil.</title>
        <authorList>
            <person name="Wang C."/>
        </authorList>
    </citation>
    <scope>NUCLEOTIDE SEQUENCE [LARGE SCALE GENOMIC DNA]</scope>
    <source>
        <strain evidence="1 2">K20C18050901</strain>
    </source>
</reference>
<comment type="caution">
    <text evidence="1">The sequence shown here is derived from an EMBL/GenBank/DDBJ whole genome shotgun (WGS) entry which is preliminary data.</text>
</comment>
<evidence type="ECO:0000313" key="1">
    <source>
        <dbReference type="EMBL" id="RFM31588.1"/>
    </source>
</evidence>
<keyword evidence="2" id="KW-1185">Reference proteome</keyword>
<proteinExistence type="predicted"/>
<evidence type="ECO:0000313" key="2">
    <source>
        <dbReference type="Proteomes" id="UP000261174"/>
    </source>
</evidence>
<organism evidence="1 2">
    <name type="scientific">Chitinophaga silvisoli</name>
    <dbReference type="NCBI Taxonomy" id="2291814"/>
    <lineage>
        <taxon>Bacteria</taxon>
        <taxon>Pseudomonadati</taxon>
        <taxon>Bacteroidota</taxon>
        <taxon>Chitinophagia</taxon>
        <taxon>Chitinophagales</taxon>
        <taxon>Chitinophagaceae</taxon>
        <taxon>Chitinophaga</taxon>
    </lineage>
</organism>
<evidence type="ECO:0008006" key="3">
    <source>
        <dbReference type="Google" id="ProtNLM"/>
    </source>
</evidence>
<dbReference type="AlphaFoldDB" id="A0A3E1NUZ9"/>
<gene>
    <name evidence="1" type="ORF">DXN04_28145</name>
</gene>
<dbReference type="Proteomes" id="UP000261174">
    <property type="component" value="Unassembled WGS sequence"/>
</dbReference>
<dbReference type="OrthoDB" id="883622at2"/>
<protein>
    <recommendedName>
        <fullName evidence="3">T9SS C-terminal target domain-containing protein</fullName>
    </recommendedName>
</protein>